<evidence type="ECO:0000313" key="3">
    <source>
        <dbReference type="Proteomes" id="UP000219252"/>
    </source>
</evidence>
<evidence type="ECO:0000313" key="2">
    <source>
        <dbReference type="EMBL" id="SOC43888.1"/>
    </source>
</evidence>
<dbReference type="InterPro" id="IPR029442">
    <property type="entry name" value="GyrI-like"/>
</dbReference>
<dbReference type="AlphaFoldDB" id="A0A285UR79"/>
<evidence type="ECO:0000259" key="1">
    <source>
        <dbReference type="SMART" id="SM00871"/>
    </source>
</evidence>
<dbReference type="Pfam" id="PF06445">
    <property type="entry name" value="GyrI-like"/>
    <property type="match status" value="1"/>
</dbReference>
<sequence>MECRLVRKAFKVVGIEGKGYYADFGSEVPKLAQQLQSRLTEVESHTGIEIGIFEPKRDEDHLEGSYFVGVIVNEAPTAVPAGLEFIETAKTYATTRGNINYIGHLHDHLLQWVDEQGYIRDLESHIIETYHSLENGKEDVEIYLPIYS</sequence>
<proteinExistence type="predicted"/>
<name>A0A285UR79_9BACL</name>
<protein>
    <submittedName>
        <fullName evidence="2">GyrI-like small molecule binding protein</fullName>
    </submittedName>
</protein>
<dbReference type="Proteomes" id="UP000219252">
    <property type="component" value="Unassembled WGS sequence"/>
</dbReference>
<gene>
    <name evidence="2" type="ORF">SAMN05877842_11790</name>
</gene>
<dbReference type="InterPro" id="IPR010499">
    <property type="entry name" value="AraC_E-bd"/>
</dbReference>
<feature type="domain" description="AraC effector-binding" evidence="1">
    <location>
        <begin position="1"/>
        <end position="147"/>
    </location>
</feature>
<dbReference type="EMBL" id="OBQC01000017">
    <property type="protein sequence ID" value="SOC43888.1"/>
    <property type="molecule type" value="Genomic_DNA"/>
</dbReference>
<dbReference type="RefSeq" id="WP_170949547.1">
    <property type="nucleotide sequence ID" value="NZ_OBQC01000017.1"/>
</dbReference>
<keyword evidence="3" id="KW-1185">Reference proteome</keyword>
<dbReference type="SMART" id="SM00871">
    <property type="entry name" value="AraC_E_bind"/>
    <property type="match status" value="1"/>
</dbReference>
<dbReference type="InterPro" id="IPR011256">
    <property type="entry name" value="Reg_factor_effector_dom_sf"/>
</dbReference>
<accession>A0A285UR79</accession>
<reference evidence="3" key="1">
    <citation type="submission" date="2017-08" db="EMBL/GenBank/DDBJ databases">
        <authorList>
            <person name="Varghese N."/>
            <person name="Submissions S."/>
        </authorList>
    </citation>
    <scope>NUCLEOTIDE SEQUENCE [LARGE SCALE GENOMIC DNA]</scope>
    <source>
        <strain evidence="3">JC23</strain>
    </source>
</reference>
<dbReference type="SUPFAM" id="SSF55136">
    <property type="entry name" value="Probable bacterial effector-binding domain"/>
    <property type="match status" value="1"/>
</dbReference>
<dbReference type="Gene3D" id="3.20.80.10">
    <property type="entry name" value="Regulatory factor, effector binding domain"/>
    <property type="match status" value="1"/>
</dbReference>
<organism evidence="2 3">
    <name type="scientific">Ureibacillus acetophenoni</name>
    <dbReference type="NCBI Taxonomy" id="614649"/>
    <lineage>
        <taxon>Bacteria</taxon>
        <taxon>Bacillati</taxon>
        <taxon>Bacillota</taxon>
        <taxon>Bacilli</taxon>
        <taxon>Bacillales</taxon>
        <taxon>Caryophanaceae</taxon>
        <taxon>Ureibacillus</taxon>
    </lineage>
</organism>